<evidence type="ECO:0000256" key="12">
    <source>
        <dbReference type="RuleBase" id="RU000352"/>
    </source>
</evidence>
<dbReference type="Pfam" id="PF03953">
    <property type="entry name" value="Tubulin_C"/>
    <property type="match status" value="1"/>
</dbReference>
<evidence type="ECO:0000256" key="10">
    <source>
        <dbReference type="ARBA" id="ARBA00034296"/>
    </source>
</evidence>
<dbReference type="EMBL" id="JAVFKD010000014">
    <property type="protein sequence ID" value="KAK5990534.1"/>
    <property type="molecule type" value="Genomic_DNA"/>
</dbReference>
<dbReference type="SMART" id="SM00864">
    <property type="entry name" value="Tubulin"/>
    <property type="match status" value="1"/>
</dbReference>
<keyword evidence="9 12" id="KW-0342">GTP-binding</keyword>
<evidence type="ECO:0000256" key="2">
    <source>
        <dbReference type="ARBA" id="ARBA00009636"/>
    </source>
</evidence>
<evidence type="ECO:0000256" key="3">
    <source>
        <dbReference type="ARBA" id="ARBA00011747"/>
    </source>
</evidence>
<organism evidence="15 16">
    <name type="scientific">Cladobotryum mycophilum</name>
    <dbReference type="NCBI Taxonomy" id="491253"/>
    <lineage>
        <taxon>Eukaryota</taxon>
        <taxon>Fungi</taxon>
        <taxon>Dikarya</taxon>
        <taxon>Ascomycota</taxon>
        <taxon>Pezizomycotina</taxon>
        <taxon>Sordariomycetes</taxon>
        <taxon>Hypocreomycetidae</taxon>
        <taxon>Hypocreales</taxon>
        <taxon>Hypocreaceae</taxon>
        <taxon>Cladobotryum</taxon>
    </lineage>
</organism>
<keyword evidence="5" id="KW-0479">Metal-binding</keyword>
<dbReference type="InterPro" id="IPR000217">
    <property type="entry name" value="Tubulin"/>
</dbReference>
<feature type="domain" description="Tubulin/FtsZ GTPase" evidence="13">
    <location>
        <begin position="50"/>
        <end position="247"/>
    </location>
</feature>
<dbReference type="SUPFAM" id="SSF55307">
    <property type="entry name" value="Tubulin C-terminal domain-like"/>
    <property type="match status" value="1"/>
</dbReference>
<dbReference type="InterPro" id="IPR003008">
    <property type="entry name" value="Tubulin_FtsZ_GTPase"/>
</dbReference>
<dbReference type="InterPro" id="IPR002452">
    <property type="entry name" value="Alpha_tubulin"/>
</dbReference>
<evidence type="ECO:0000256" key="7">
    <source>
        <dbReference type="ARBA" id="ARBA00022801"/>
    </source>
</evidence>
<dbReference type="InterPro" id="IPR037103">
    <property type="entry name" value="Tubulin/FtsZ-like_C"/>
</dbReference>
<dbReference type="InterPro" id="IPR023123">
    <property type="entry name" value="Tubulin_C"/>
</dbReference>
<dbReference type="SMART" id="SM00865">
    <property type="entry name" value="Tubulin_C"/>
    <property type="match status" value="1"/>
</dbReference>
<evidence type="ECO:0000256" key="1">
    <source>
        <dbReference type="ARBA" id="ARBA00001946"/>
    </source>
</evidence>
<keyword evidence="8" id="KW-0460">Magnesium</keyword>
<dbReference type="PRINTS" id="PR01162">
    <property type="entry name" value="ALPHATUBULIN"/>
</dbReference>
<keyword evidence="6 12" id="KW-0547">Nucleotide-binding</keyword>
<proteinExistence type="inferred from homology"/>
<dbReference type="Gene3D" id="1.10.287.600">
    <property type="entry name" value="Helix hairpin bin"/>
    <property type="match status" value="1"/>
</dbReference>
<keyword evidence="7" id="KW-0378">Hydrolase</keyword>
<dbReference type="Proteomes" id="UP001338125">
    <property type="component" value="Unassembled WGS sequence"/>
</dbReference>
<name>A0ABR0SEI6_9HYPO</name>
<keyword evidence="16" id="KW-1185">Reference proteome</keyword>
<gene>
    <name evidence="15" type="ORF">PT974_08803</name>
</gene>
<evidence type="ECO:0000259" key="13">
    <source>
        <dbReference type="SMART" id="SM00864"/>
    </source>
</evidence>
<comment type="catalytic activity">
    <reaction evidence="11">
        <text>GTP + H2O = GDP + phosphate + H(+)</text>
        <dbReference type="Rhea" id="RHEA:19669"/>
        <dbReference type="ChEBI" id="CHEBI:15377"/>
        <dbReference type="ChEBI" id="CHEBI:15378"/>
        <dbReference type="ChEBI" id="CHEBI:37565"/>
        <dbReference type="ChEBI" id="CHEBI:43474"/>
        <dbReference type="ChEBI" id="CHEBI:58189"/>
    </reaction>
    <physiologicalReaction direction="left-to-right" evidence="11">
        <dbReference type="Rhea" id="RHEA:19670"/>
    </physiologicalReaction>
</comment>
<reference evidence="15 16" key="1">
    <citation type="submission" date="2024-01" db="EMBL/GenBank/DDBJ databases">
        <title>Complete genome of Cladobotryum mycophilum ATHUM6906.</title>
        <authorList>
            <person name="Christinaki A.C."/>
            <person name="Myridakis A.I."/>
            <person name="Kouvelis V.N."/>
        </authorList>
    </citation>
    <scope>NUCLEOTIDE SEQUENCE [LARGE SCALE GENOMIC DNA]</scope>
    <source>
        <strain evidence="15 16">ATHUM6906</strain>
    </source>
</reference>
<comment type="cofactor">
    <cofactor evidence="1">
        <name>Mg(2+)</name>
        <dbReference type="ChEBI" id="CHEBI:18420"/>
    </cofactor>
</comment>
<dbReference type="InterPro" id="IPR017975">
    <property type="entry name" value="Tubulin_CS"/>
</dbReference>
<dbReference type="SUPFAM" id="SSF52490">
    <property type="entry name" value="Tubulin nucleotide-binding domain-like"/>
    <property type="match status" value="1"/>
</dbReference>
<dbReference type="InterPro" id="IPR018316">
    <property type="entry name" value="Tubulin/FtsZ_2-layer-sand-dom"/>
</dbReference>
<dbReference type="Gene3D" id="3.40.50.1440">
    <property type="entry name" value="Tubulin/FtsZ, GTPase domain"/>
    <property type="match status" value="1"/>
</dbReference>
<keyword evidence="4 12" id="KW-0493">Microtubule</keyword>
<dbReference type="PROSITE" id="PS00227">
    <property type="entry name" value="TUBULIN"/>
    <property type="match status" value="1"/>
</dbReference>
<dbReference type="InterPro" id="IPR008280">
    <property type="entry name" value="Tub_FtsZ_C"/>
</dbReference>
<protein>
    <recommendedName>
        <fullName evidence="12">Tubulin alpha chain</fullName>
    </recommendedName>
</protein>
<dbReference type="Pfam" id="PF00091">
    <property type="entry name" value="Tubulin"/>
    <property type="match status" value="1"/>
</dbReference>
<evidence type="ECO:0000256" key="4">
    <source>
        <dbReference type="ARBA" id="ARBA00022701"/>
    </source>
</evidence>
<evidence type="ECO:0000313" key="16">
    <source>
        <dbReference type="Proteomes" id="UP001338125"/>
    </source>
</evidence>
<dbReference type="InterPro" id="IPR036525">
    <property type="entry name" value="Tubulin/FtsZ_GTPase_sf"/>
</dbReference>
<evidence type="ECO:0000313" key="15">
    <source>
        <dbReference type="EMBL" id="KAK5990534.1"/>
    </source>
</evidence>
<dbReference type="Gene3D" id="3.30.1330.20">
    <property type="entry name" value="Tubulin/FtsZ, C-terminal domain"/>
    <property type="match status" value="1"/>
</dbReference>
<evidence type="ECO:0000256" key="5">
    <source>
        <dbReference type="ARBA" id="ARBA00022723"/>
    </source>
</evidence>
<feature type="domain" description="Tubulin/FtsZ 2-layer sandwich" evidence="14">
    <location>
        <begin position="249"/>
        <end position="398"/>
    </location>
</feature>
<dbReference type="CDD" id="cd02186">
    <property type="entry name" value="alpha_tubulin"/>
    <property type="match status" value="1"/>
</dbReference>
<accession>A0ABR0SEI6</accession>
<comment type="similarity">
    <text evidence="2 12">Belongs to the tubulin family.</text>
</comment>
<comment type="caution">
    <text evidence="15">The sequence shown here is derived from an EMBL/GenBank/DDBJ whole genome shotgun (WGS) entry which is preliminary data.</text>
</comment>
<evidence type="ECO:0000256" key="11">
    <source>
        <dbReference type="ARBA" id="ARBA00049117"/>
    </source>
</evidence>
<evidence type="ECO:0000256" key="8">
    <source>
        <dbReference type="ARBA" id="ARBA00022842"/>
    </source>
</evidence>
<dbReference type="PRINTS" id="PR01161">
    <property type="entry name" value="TUBULIN"/>
</dbReference>
<dbReference type="PANTHER" id="PTHR11588">
    <property type="entry name" value="TUBULIN"/>
    <property type="match status" value="1"/>
</dbReference>
<comment type="subunit">
    <text evidence="3 12">Dimer of alpha and beta chains. A typical microtubule is a hollow water-filled tube with an outer diameter of 25 nm and an inner diameter of 15 nM. Alpha-beta heterodimers associate head-to-tail to form protofilaments running lengthwise along the microtubule wall with the beta-tubulin subunit facing the microtubule plus end conferring a structural polarity. Microtubules usually have 13 protofilaments but different protofilament numbers can be found in some organisms and specialized cells.</text>
</comment>
<evidence type="ECO:0000256" key="9">
    <source>
        <dbReference type="ARBA" id="ARBA00023134"/>
    </source>
</evidence>
<sequence length="451" mass="50061">MRGEILHLHIGQAGIQLGNSAWELYLLEHGLGRDGRTDPNAPHLGEQGSYDTFFSEASNGKYVPRSLFVDLDPGPIDDIRNGEYRQLFHPELLISGKEDAANNYARGHYTVGKELIDNVMEKIRRAADNCGALQGFLVFHSFGGGTGSGFGALILERLAVEYGKKSKLEFAVYPSPKTSSSVVEPYNAVLSTHSTIENADCTFLVDNEAVYEICRKNLDIPRPSYDHLNRLIAQVVSSITSSLRFEGSLNVDLNEFQTNLVPFPRIHYPLISYAPVISKKKSSHESFKVQDITLQCFEPYNQMVVCSPQEGKYMAVALLYRGDVVPRDCTAAINVLKSKSTFHLVDWCPTGFKLGINLQKPMAVPAAAEDGGLADVARSVSMLSNTTAIAEAWTRLDDKFDMMHAKRAFVHWYVGEGMEEGEFTEAREDLAALERDYEEVAGDGLDEEPEY</sequence>
<comment type="function">
    <text evidence="10 12">Tubulin is the major constituent of microtubules, a cylinder consisting of laterally associated linear protofilaments composed of alpha- and beta-tubulin heterodimers. Microtubules grow by the addition of GTP-tubulin dimers to the microtubule end, where a stabilizing cap forms. Below the cap, tubulin dimers are in GDP-bound state, owing to GTPase activity of alpha-tubulin.</text>
</comment>
<evidence type="ECO:0000256" key="6">
    <source>
        <dbReference type="ARBA" id="ARBA00022741"/>
    </source>
</evidence>
<evidence type="ECO:0000259" key="14">
    <source>
        <dbReference type="SMART" id="SM00865"/>
    </source>
</evidence>